<keyword evidence="11" id="KW-1185">Reference proteome</keyword>
<name>A0A1T5DAX3_9BACT</name>
<accession>A0A1T5DAX3</accession>
<feature type="transmembrane region" description="Helical" evidence="7">
    <location>
        <begin position="339"/>
        <end position="361"/>
    </location>
</feature>
<evidence type="ECO:0000256" key="4">
    <source>
        <dbReference type="ARBA" id="ARBA00022989"/>
    </source>
</evidence>
<evidence type="ECO:0000256" key="1">
    <source>
        <dbReference type="ARBA" id="ARBA00004651"/>
    </source>
</evidence>
<comment type="subcellular location">
    <subcellularLocation>
        <location evidence="1">Cell membrane</location>
        <topology evidence="1">Multi-pass membrane protein</topology>
    </subcellularLocation>
</comment>
<feature type="transmembrane region" description="Helical" evidence="7">
    <location>
        <begin position="391"/>
        <end position="419"/>
    </location>
</feature>
<evidence type="ECO:0000313" key="11">
    <source>
        <dbReference type="Proteomes" id="UP000190897"/>
    </source>
</evidence>
<keyword evidence="2" id="KW-1003">Cell membrane</keyword>
<reference evidence="11" key="1">
    <citation type="submission" date="2017-02" db="EMBL/GenBank/DDBJ databases">
        <authorList>
            <person name="Varghese N."/>
            <person name="Submissions S."/>
        </authorList>
    </citation>
    <scope>NUCLEOTIDE SEQUENCE [LARGE SCALE GENOMIC DNA]</scope>
    <source>
        <strain evidence="11">DSM 22270</strain>
    </source>
</reference>
<dbReference type="GO" id="GO:0022857">
    <property type="term" value="F:transmembrane transporter activity"/>
    <property type="evidence" value="ECO:0007669"/>
    <property type="project" value="TreeGrafter"/>
</dbReference>
<feature type="transmembrane region" description="Helical" evidence="7">
    <location>
        <begin position="727"/>
        <end position="747"/>
    </location>
</feature>
<proteinExistence type="inferred from homology"/>
<feature type="transmembrane region" description="Helical" evidence="7">
    <location>
        <begin position="679"/>
        <end position="706"/>
    </location>
</feature>
<dbReference type="InterPro" id="IPR003838">
    <property type="entry name" value="ABC3_permease_C"/>
</dbReference>
<dbReference type="Pfam" id="PF12704">
    <property type="entry name" value="MacB_PCD"/>
    <property type="match status" value="2"/>
</dbReference>
<evidence type="ECO:0000259" key="8">
    <source>
        <dbReference type="Pfam" id="PF02687"/>
    </source>
</evidence>
<dbReference type="GO" id="GO:0005886">
    <property type="term" value="C:plasma membrane"/>
    <property type="evidence" value="ECO:0007669"/>
    <property type="project" value="UniProtKB-SubCell"/>
</dbReference>
<evidence type="ECO:0000256" key="7">
    <source>
        <dbReference type="SAM" id="Phobius"/>
    </source>
</evidence>
<feature type="domain" description="MacB-like periplasmic core" evidence="9">
    <location>
        <begin position="25"/>
        <end position="254"/>
    </location>
</feature>
<feature type="domain" description="ABC3 transporter permease C-terminal" evidence="8">
    <location>
        <begin position="686"/>
        <end position="799"/>
    </location>
</feature>
<keyword evidence="4 7" id="KW-1133">Transmembrane helix</keyword>
<gene>
    <name evidence="10" type="ORF">SAMN05660293_01493</name>
</gene>
<keyword evidence="5 7" id="KW-0472">Membrane</keyword>
<dbReference type="EMBL" id="FUZA01000002">
    <property type="protein sequence ID" value="SKB68932.1"/>
    <property type="molecule type" value="Genomic_DNA"/>
</dbReference>
<evidence type="ECO:0000256" key="5">
    <source>
        <dbReference type="ARBA" id="ARBA00023136"/>
    </source>
</evidence>
<dbReference type="PANTHER" id="PTHR30572:SF4">
    <property type="entry name" value="ABC TRANSPORTER PERMEASE YTRF"/>
    <property type="match status" value="1"/>
</dbReference>
<dbReference type="AlphaFoldDB" id="A0A1T5DAX3"/>
<evidence type="ECO:0000259" key="9">
    <source>
        <dbReference type="Pfam" id="PF12704"/>
    </source>
</evidence>
<feature type="transmembrane region" description="Helical" evidence="7">
    <location>
        <begin position="767"/>
        <end position="789"/>
    </location>
</feature>
<protein>
    <submittedName>
        <fullName evidence="10">MacB-like core domain-containing protein</fullName>
    </submittedName>
</protein>
<feature type="transmembrane region" description="Helical" evidence="7">
    <location>
        <begin position="292"/>
        <end position="314"/>
    </location>
</feature>
<dbReference type="Proteomes" id="UP000190897">
    <property type="component" value="Unassembled WGS sequence"/>
</dbReference>
<dbReference type="RefSeq" id="WP_229208326.1">
    <property type="nucleotide sequence ID" value="NZ_FUZA01000002.1"/>
</dbReference>
<evidence type="ECO:0000256" key="2">
    <source>
        <dbReference type="ARBA" id="ARBA00022475"/>
    </source>
</evidence>
<organism evidence="10 11">
    <name type="scientific">Dyadobacter psychrophilus</name>
    <dbReference type="NCBI Taxonomy" id="651661"/>
    <lineage>
        <taxon>Bacteria</taxon>
        <taxon>Pseudomonadati</taxon>
        <taxon>Bacteroidota</taxon>
        <taxon>Cytophagia</taxon>
        <taxon>Cytophagales</taxon>
        <taxon>Spirosomataceae</taxon>
        <taxon>Dyadobacter</taxon>
    </lineage>
</organism>
<dbReference type="InterPro" id="IPR025857">
    <property type="entry name" value="MacB_PCD"/>
</dbReference>
<evidence type="ECO:0000256" key="3">
    <source>
        <dbReference type="ARBA" id="ARBA00022692"/>
    </source>
</evidence>
<evidence type="ECO:0000313" key="10">
    <source>
        <dbReference type="EMBL" id="SKB68932.1"/>
    </source>
</evidence>
<dbReference type="InterPro" id="IPR050250">
    <property type="entry name" value="Macrolide_Exporter_MacB"/>
</dbReference>
<dbReference type="PANTHER" id="PTHR30572">
    <property type="entry name" value="MEMBRANE COMPONENT OF TRANSPORTER-RELATED"/>
    <property type="match status" value="1"/>
</dbReference>
<comment type="similarity">
    <text evidence="6">Belongs to the ABC-4 integral membrane protein family.</text>
</comment>
<dbReference type="Pfam" id="PF02687">
    <property type="entry name" value="FtsX"/>
    <property type="match status" value="2"/>
</dbReference>
<feature type="domain" description="MacB-like periplasmic core" evidence="9">
    <location>
        <begin position="453"/>
        <end position="609"/>
    </location>
</feature>
<keyword evidence="3 7" id="KW-0812">Transmembrane</keyword>
<dbReference type="STRING" id="651661.SAMN05660293_01493"/>
<evidence type="ECO:0000256" key="6">
    <source>
        <dbReference type="ARBA" id="ARBA00038076"/>
    </source>
</evidence>
<feature type="transmembrane region" description="Helical" evidence="7">
    <location>
        <begin position="21"/>
        <end position="48"/>
    </location>
</feature>
<feature type="transmembrane region" description="Helical" evidence="7">
    <location>
        <begin position="440"/>
        <end position="460"/>
    </location>
</feature>
<feature type="domain" description="ABC3 transporter permease C-terminal" evidence="8">
    <location>
        <begin position="297"/>
        <end position="418"/>
    </location>
</feature>
<sequence length="806" mass="89262">MKNLFSNHLKTGLRNIWRNRSTNAVSIFGLSIGLASGLLIFLLVSYLFSFNRYHAKADRTFWIVTDILEEQPQHLDVTPRPMGDVLRREYPFVESAVRLNNIFGAVISIPVSESEIRKSGPSKKFEESRNICFTEPEFFQVFDSKWLAGRPKRALAEPNTVVLSRKYAEKYFGTSQAIGKVLRFENKLNLTVTGVIENPPSSSQLRYDILISYASIPGFYNDPNMLSTWAEPSTMCWVALKKGAAAHELAKSLSDITHKYYNAADAKKYHFAVIPLSEMFHAPGFGGAPRPILYALIVIGICLVVASCVNFINITTAQAMRRSKEVGVRKSLGSSRRQLIGQFITEIALLCLIAFAIALVITQLNLPMLNGALSMLRADISIMDLLRPNALAWFVLMIVSVIILAGFYPSAIISGFNPVAALKGKLSSQKAGKVSVRKGLVVVQFVITQVFLIAVIVMSAQVKYLKSADLGFNREEILTVKIPGGNMTRQQTFSEQLGKIKGVEQVALGAEPPMSQMHASEPFSYNHRPEKEKFTIKLRIGDMNFAPLFGLKILAGQNFTSNDSTRNETLVNEAMVKQLGLANPGEILGKSITIWGKDKTIVGVVKNFNLDGLRAGIQPAAIFNDHQLNGMAAVKINSRSRSQTLGEIEKTWNATYPEHVYHADFLDDRIEQFYQTENILLGLIQVFSFIALVIGCLGLYGLVTFMAASRSKEIGVRKVLGASQAQLLWIFGREFATLLLIAFLLAAPLGWFFMNNWLAGYAYKVNLGPWVFGLTIGIVAMVTAVTIGFQSVKAAKMNPVRSLRDD</sequence>